<feature type="region of interest" description="Disordered" evidence="6">
    <location>
        <begin position="863"/>
        <end position="892"/>
    </location>
</feature>
<dbReference type="EMBL" id="NQVE01000117">
    <property type="protein sequence ID" value="RAL47099.1"/>
    <property type="molecule type" value="Genomic_DNA"/>
</dbReference>
<keyword evidence="8" id="KW-1185">Reference proteome</keyword>
<dbReference type="GO" id="GO:0007129">
    <property type="term" value="P:homologous chromosome pairing at meiosis"/>
    <property type="evidence" value="ECO:0007669"/>
    <property type="project" value="TreeGrafter"/>
</dbReference>
<comment type="caution">
    <text evidence="7">The sequence shown here is derived from an EMBL/GenBank/DDBJ whole genome shotgun (WGS) entry which is preliminary data.</text>
</comment>
<dbReference type="GO" id="GO:0070182">
    <property type="term" value="F:DNA polymerase binding"/>
    <property type="evidence" value="ECO:0007669"/>
    <property type="project" value="TreeGrafter"/>
</dbReference>
<dbReference type="Proteomes" id="UP000249390">
    <property type="component" value="Unassembled WGS sequence"/>
</dbReference>
<evidence type="ECO:0000256" key="3">
    <source>
        <dbReference type="ARBA" id="ARBA00022843"/>
    </source>
</evidence>
<feature type="compositionally biased region" description="Polar residues" evidence="6">
    <location>
        <begin position="1"/>
        <end position="10"/>
    </location>
</feature>
<proteinExistence type="inferred from homology"/>
<evidence type="ECO:0000256" key="6">
    <source>
        <dbReference type="SAM" id="MobiDB-lite"/>
    </source>
</evidence>
<name>A0A328DRW9_9ASTE</name>
<dbReference type="InterPro" id="IPR029448">
    <property type="entry name" value="FANCD2"/>
</dbReference>
<gene>
    <name evidence="7" type="ORF">DM860_013993</name>
</gene>
<dbReference type="Pfam" id="PF14631">
    <property type="entry name" value="FancD2"/>
    <property type="match status" value="2"/>
</dbReference>
<sequence>MVLHQTNQLSSRKRPPKSNTNNFVPPFAHPAKISKTAPAAAPATAAAVSQSAPAQKCQSMTASDKMVAVLADAGCTLINPSGPPCLPSDLPKLRHRLNHLFSSDSTLRSEFLRGLCSYISLPNNLRRMLSHSNRDGLGSVRSDSVIRILLLVPSIQLDIQNMLLEKLPEYFDLDVGGSLSSSRFEDDIARLILNQFRWLDFLVDSDAFIDRLLQVLSICPHHLKREIIGSLPEIIGDQNNKTVVDSLQHMLEEDPSVIIPVLDCFSYLHLNDTLKEQAVSIALSCIRTADMDHMPHLLRFLLLSATPANTRRIISHIREQLKLLGGFSCQASQQGKMKGKSILKNGDASVLDALRSSLQSNKIICQETLKELKSLEKARDHKAIDMWLLILIYTNNESLQKSVEKLLKNKVVEGFIKKTLFDRCVQGNKAVAQDYLPTFISISGYLLGCKEQKAHEFGIHMYKCLFEEFADSYSRQELLGALVTHVGSGISHEVSSGLEAMALLASKYSHELIPLSSYIMGILDYSEGFSLENLHKVYEAFSHLALSARSHAGSISSISNELLMIVRKQVTNPDFRYKKMGIIGMVKIVYYFGAEVVYTSQLSSQKSNLDEALDLLRISLESCEQMPLALIMLYDELVLTLKSQSLHPSITERIANCVGDFESKYLSDLDVGQLPSKELHCGLEGELWMNLDGDISPICVNFLPLVSSLLRSAPSLQVLPAHISLLSTIERLTNQGSLLGIDALLGCPLHLPSSKIFSIPSWESLNGNQKRIIILSLYYAANWIRELLNAFYSQVTDKCNCVSQESKGGITLKLLKRLRNLLFLESLLNDCLKRYPFSLPDLCPLEPISQNLLQQSMSYEKGKELTKHDGSSSQCKGKNKKKMPDVSASSKTMGNLKQQTLTDVLRKAGVMPSPKVLIDDISRTCSKGTMVELSGNSQDNIMSPLTVEISSAANLLERQRYKFRPLLLECFVRFSSFKAQDSLCLDPAAELPLHLYFLRDLSKKLDYFSLHNKQIAKCSSFPPSLGSTNVTDFINDVRMLFPSLKKNLDLVLCILREETEVCQDHWKVHSAASRNPDVTSILCSTSKVSYSVFKETLCCFGKMVQISEIQREKLVLTDLLEAFQPSGFPDGFFMGMQHISPGNIDYLYSGAYSFIEGTFDAACTISFTLSAEVVLALEAILLSIRKIVDDDLYEPGKNIQKGCIKELVPFLCKKLASTSKNLLIQKYDSKNIEEDSKNRRELVQKILRIYLENCQSTCDSLDELACLIMPQVTSQRSQAEDSCSFPSLCHTTFIAWYRVMHEQNVSTLNRLVKDVCKLEKSKAGAKISDVEHLLNRLQQSVNVVVSLVSMCKTHDKVGVHAMAVKFSGKFFDSFLKVFGFLQAQFELHGEQIIQLLKDLQKATRIIQTLCSDAKGMRRTAITSKVPSTKRSMERFLFHVKALHLKSSGCTFWMGNLKHKNLWGEVVSSQAYIEEDEKEEVNEDPAENTMEDQPPEAVADDLVSD</sequence>
<dbReference type="GO" id="GO:0036297">
    <property type="term" value="P:interstrand cross-link repair"/>
    <property type="evidence" value="ECO:0007669"/>
    <property type="project" value="TreeGrafter"/>
</dbReference>
<dbReference type="GO" id="GO:0005634">
    <property type="term" value="C:nucleus"/>
    <property type="evidence" value="ECO:0007669"/>
    <property type="project" value="UniProtKB-SubCell"/>
</dbReference>
<dbReference type="GO" id="GO:0031573">
    <property type="term" value="P:mitotic intra-S DNA damage checkpoint signaling"/>
    <property type="evidence" value="ECO:0007669"/>
    <property type="project" value="TreeGrafter"/>
</dbReference>
<dbReference type="InterPro" id="IPR016024">
    <property type="entry name" value="ARM-type_fold"/>
</dbReference>
<keyword evidence="4" id="KW-0539">Nucleus</keyword>
<keyword evidence="3" id="KW-0832">Ubl conjugation</keyword>
<evidence type="ECO:0000256" key="2">
    <source>
        <dbReference type="ARBA" id="ARBA00022499"/>
    </source>
</evidence>
<accession>A0A328DRW9</accession>
<evidence type="ECO:0000313" key="8">
    <source>
        <dbReference type="Proteomes" id="UP000249390"/>
    </source>
</evidence>
<reference evidence="7 8" key="1">
    <citation type="submission" date="2018-06" db="EMBL/GenBank/DDBJ databases">
        <title>The Genome of Cuscuta australis (Dodder) Provides Insight into the Evolution of Plant Parasitism.</title>
        <authorList>
            <person name="Liu H."/>
        </authorList>
    </citation>
    <scope>NUCLEOTIDE SEQUENCE [LARGE SCALE GENOMIC DNA]</scope>
    <source>
        <strain evidence="8">cv. Yunnan</strain>
        <tissue evidence="7">Vines</tissue>
    </source>
</reference>
<dbReference type="SUPFAM" id="SSF48371">
    <property type="entry name" value="ARM repeat"/>
    <property type="match status" value="1"/>
</dbReference>
<evidence type="ECO:0000313" key="7">
    <source>
        <dbReference type="EMBL" id="RAL47099.1"/>
    </source>
</evidence>
<dbReference type="PANTHER" id="PTHR32086">
    <property type="entry name" value="FANCONI ANEMIA GROUP D2 PROTEIN"/>
    <property type="match status" value="1"/>
</dbReference>
<comment type="similarity">
    <text evidence="5">Belongs to the Fanconi anemia protein FANCD2 family.</text>
</comment>
<protein>
    <recommendedName>
        <fullName evidence="9">Fanconi anemia group D2 protein homolog</fullName>
    </recommendedName>
</protein>
<evidence type="ECO:0008006" key="9">
    <source>
        <dbReference type="Google" id="ProtNLM"/>
    </source>
</evidence>
<dbReference type="PANTHER" id="PTHR32086:SF0">
    <property type="entry name" value="FANCONI ANEMIA GROUP D2 PROTEIN"/>
    <property type="match status" value="1"/>
</dbReference>
<dbReference type="GO" id="GO:0000793">
    <property type="term" value="C:condensed chromosome"/>
    <property type="evidence" value="ECO:0007669"/>
    <property type="project" value="TreeGrafter"/>
</dbReference>
<keyword evidence="2" id="KW-1017">Isopeptide bond</keyword>
<evidence type="ECO:0000256" key="1">
    <source>
        <dbReference type="ARBA" id="ARBA00004123"/>
    </source>
</evidence>
<evidence type="ECO:0000256" key="5">
    <source>
        <dbReference type="ARBA" id="ARBA00093456"/>
    </source>
</evidence>
<feature type="region of interest" description="Disordered" evidence="6">
    <location>
        <begin position="1473"/>
        <end position="1504"/>
    </location>
</feature>
<dbReference type="GO" id="GO:1990918">
    <property type="term" value="P:double-strand break repair involved in meiotic recombination"/>
    <property type="evidence" value="ECO:0007669"/>
    <property type="project" value="TreeGrafter"/>
</dbReference>
<comment type="subcellular location">
    <subcellularLocation>
        <location evidence="1">Nucleus</location>
    </subcellularLocation>
</comment>
<evidence type="ECO:0000256" key="4">
    <source>
        <dbReference type="ARBA" id="ARBA00023242"/>
    </source>
</evidence>
<feature type="region of interest" description="Disordered" evidence="6">
    <location>
        <begin position="1"/>
        <end position="29"/>
    </location>
</feature>
<organism evidence="7 8">
    <name type="scientific">Cuscuta australis</name>
    <dbReference type="NCBI Taxonomy" id="267555"/>
    <lineage>
        <taxon>Eukaryota</taxon>
        <taxon>Viridiplantae</taxon>
        <taxon>Streptophyta</taxon>
        <taxon>Embryophyta</taxon>
        <taxon>Tracheophyta</taxon>
        <taxon>Spermatophyta</taxon>
        <taxon>Magnoliopsida</taxon>
        <taxon>eudicotyledons</taxon>
        <taxon>Gunneridae</taxon>
        <taxon>Pentapetalae</taxon>
        <taxon>asterids</taxon>
        <taxon>lamiids</taxon>
        <taxon>Solanales</taxon>
        <taxon>Convolvulaceae</taxon>
        <taxon>Cuscuteae</taxon>
        <taxon>Cuscuta</taxon>
        <taxon>Cuscuta subgen. Grammica</taxon>
        <taxon>Cuscuta sect. Cleistogrammica</taxon>
    </lineage>
</organism>